<name>A0A5N6EZW9_9EURO</name>
<evidence type="ECO:0000256" key="1">
    <source>
        <dbReference type="SAM" id="MobiDB-lite"/>
    </source>
</evidence>
<gene>
    <name evidence="3" type="ORF">BDV33DRAFT_201065</name>
</gene>
<feature type="compositionally biased region" description="Polar residues" evidence="1">
    <location>
        <begin position="25"/>
        <end position="34"/>
    </location>
</feature>
<accession>A0A5N6EZW9</accession>
<dbReference type="AlphaFoldDB" id="A0A5N6EZW9"/>
<organism evidence="3 4">
    <name type="scientific">Aspergillus novoparasiticus</name>
    <dbReference type="NCBI Taxonomy" id="986946"/>
    <lineage>
        <taxon>Eukaryota</taxon>
        <taxon>Fungi</taxon>
        <taxon>Dikarya</taxon>
        <taxon>Ascomycota</taxon>
        <taxon>Pezizomycotina</taxon>
        <taxon>Eurotiomycetes</taxon>
        <taxon>Eurotiomycetidae</taxon>
        <taxon>Eurotiales</taxon>
        <taxon>Aspergillaceae</taxon>
        <taxon>Aspergillus</taxon>
        <taxon>Aspergillus subgen. Circumdati</taxon>
    </lineage>
</organism>
<dbReference type="Proteomes" id="UP000326799">
    <property type="component" value="Unassembled WGS sequence"/>
</dbReference>
<evidence type="ECO:0000256" key="2">
    <source>
        <dbReference type="SAM" id="SignalP"/>
    </source>
</evidence>
<sequence length="52" mass="5360">MRFFCQTLFCALVLASGSIAQNGHESDSTVQAESNAAGAGVYSTRGYGDQAA</sequence>
<protein>
    <submittedName>
        <fullName evidence="3">Uncharacterized protein</fullName>
    </submittedName>
</protein>
<reference evidence="3 4" key="1">
    <citation type="submission" date="2019-04" db="EMBL/GenBank/DDBJ databases">
        <title>Fungal friends and foes A comparative genomics study of 23 Aspergillus species from section Flavi.</title>
        <authorList>
            <consortium name="DOE Joint Genome Institute"/>
            <person name="Kjaerbolling I."/>
            <person name="Vesth T.C."/>
            <person name="Frisvad J.C."/>
            <person name="Nybo J.L."/>
            <person name="Theobald S."/>
            <person name="Kildgaard S."/>
            <person name="Petersen T.I."/>
            <person name="Kuo A."/>
            <person name="Sato A."/>
            <person name="Lyhne E.K."/>
            <person name="Kogle M.E."/>
            <person name="Wiebenga A."/>
            <person name="Kun R.S."/>
            <person name="Lubbers R.J."/>
            <person name="Makela M.R."/>
            <person name="Barry K."/>
            <person name="Chovatia M."/>
            <person name="Clum A."/>
            <person name="Daum C."/>
            <person name="Haridas S."/>
            <person name="He G."/>
            <person name="LaButti K."/>
            <person name="Lipzen A."/>
            <person name="Mondo S."/>
            <person name="Pangilinan J."/>
            <person name="Riley R."/>
            <person name="Salamov A."/>
            <person name="Simmons B.A."/>
            <person name="Magnuson J.K."/>
            <person name="Henrissat B."/>
            <person name="Mortensen U.H."/>
            <person name="Larsen T.O."/>
            <person name="De vries R.P."/>
            <person name="Grigoriev I.V."/>
            <person name="Machida M."/>
            <person name="Baker S.E."/>
            <person name="Andersen M.R."/>
        </authorList>
    </citation>
    <scope>NUCLEOTIDE SEQUENCE [LARGE SCALE GENOMIC DNA]</scope>
    <source>
        <strain evidence="3 4">CBS 126849</strain>
    </source>
</reference>
<evidence type="ECO:0000313" key="4">
    <source>
        <dbReference type="Proteomes" id="UP000326799"/>
    </source>
</evidence>
<feature type="signal peptide" evidence="2">
    <location>
        <begin position="1"/>
        <end position="20"/>
    </location>
</feature>
<feature type="region of interest" description="Disordered" evidence="1">
    <location>
        <begin position="25"/>
        <end position="52"/>
    </location>
</feature>
<proteinExistence type="predicted"/>
<evidence type="ECO:0000313" key="3">
    <source>
        <dbReference type="EMBL" id="KAB8222927.1"/>
    </source>
</evidence>
<keyword evidence="4" id="KW-1185">Reference proteome</keyword>
<keyword evidence="2" id="KW-0732">Signal</keyword>
<feature type="chain" id="PRO_5024884817" evidence="2">
    <location>
        <begin position="21"/>
        <end position="52"/>
    </location>
</feature>
<dbReference type="EMBL" id="ML733409">
    <property type="protein sequence ID" value="KAB8222927.1"/>
    <property type="molecule type" value="Genomic_DNA"/>
</dbReference>